<gene>
    <name evidence="1" type="ordered locus">Phep_1085</name>
</gene>
<dbReference type="AlphaFoldDB" id="C6Y3M4"/>
<dbReference type="Proteomes" id="UP000000852">
    <property type="component" value="Chromosome"/>
</dbReference>
<keyword evidence="2" id="KW-1185">Reference proteome</keyword>
<sequence length="53" mass="6073">MKPKKKNKEKTVEVPEKVLLSLVAAKLRGRDLFPELTKRAKEFMEKADFSGVL</sequence>
<dbReference type="STRING" id="485917.Phep_1085"/>
<protein>
    <submittedName>
        <fullName evidence="1">Uncharacterized protein</fullName>
    </submittedName>
</protein>
<organism evidence="1 2">
    <name type="scientific">Pedobacter heparinus (strain ATCC 13125 / DSM 2366 / CIP 104194 / JCM 7457 / NBRC 12017 / NCIMB 9290 / NRRL B-14731 / HIM 762-3)</name>
    <dbReference type="NCBI Taxonomy" id="485917"/>
    <lineage>
        <taxon>Bacteria</taxon>
        <taxon>Pseudomonadati</taxon>
        <taxon>Bacteroidota</taxon>
        <taxon>Sphingobacteriia</taxon>
        <taxon>Sphingobacteriales</taxon>
        <taxon>Sphingobacteriaceae</taxon>
        <taxon>Pedobacter</taxon>
    </lineage>
</organism>
<reference evidence="1 2" key="1">
    <citation type="journal article" date="2009" name="Stand. Genomic Sci.">
        <title>Complete genome sequence of Pedobacter heparinus type strain (HIM 762-3).</title>
        <authorList>
            <person name="Han C."/>
            <person name="Spring S."/>
            <person name="Lapidus A."/>
            <person name="Del Rio T.G."/>
            <person name="Tice H."/>
            <person name="Copeland A."/>
            <person name="Cheng J.F."/>
            <person name="Lucas S."/>
            <person name="Chen F."/>
            <person name="Nolan M."/>
            <person name="Bruce D."/>
            <person name="Goodwin L."/>
            <person name="Pitluck S."/>
            <person name="Ivanova N."/>
            <person name="Mavromatis K."/>
            <person name="Mikhailova N."/>
            <person name="Pati A."/>
            <person name="Chen A."/>
            <person name="Palaniappan K."/>
            <person name="Land M."/>
            <person name="Hauser L."/>
            <person name="Chang Y.J."/>
            <person name="Jeffries C.C."/>
            <person name="Saunders E."/>
            <person name="Chertkov O."/>
            <person name="Brettin T."/>
            <person name="Goker M."/>
            <person name="Rohde M."/>
            <person name="Bristow J."/>
            <person name="Eisen J.A."/>
            <person name="Markowitz V."/>
            <person name="Hugenholtz P."/>
            <person name="Kyrpides N.C."/>
            <person name="Klenk H.P."/>
            <person name="Detter J.C."/>
        </authorList>
    </citation>
    <scope>NUCLEOTIDE SEQUENCE [LARGE SCALE GENOMIC DNA]</scope>
    <source>
        <strain evidence="2">ATCC 13125 / DSM 2366 / CIP 104194 / JCM 7457 / NBRC 12017 / NCIMB 9290 / NRRL B-14731 / HIM 762-3</strain>
    </source>
</reference>
<dbReference type="HOGENOM" id="CLU_3064466_0_0_10"/>
<dbReference type="RefSeq" id="WP_012781247.1">
    <property type="nucleotide sequence ID" value="NC_013061.1"/>
</dbReference>
<proteinExistence type="predicted"/>
<dbReference type="KEGG" id="phe:Phep_1085"/>
<dbReference type="EMBL" id="CP001681">
    <property type="protein sequence ID" value="ACU03303.1"/>
    <property type="molecule type" value="Genomic_DNA"/>
</dbReference>
<accession>C6Y3M4</accession>
<evidence type="ECO:0000313" key="2">
    <source>
        <dbReference type="Proteomes" id="UP000000852"/>
    </source>
</evidence>
<evidence type="ECO:0000313" key="1">
    <source>
        <dbReference type="EMBL" id="ACU03303.1"/>
    </source>
</evidence>
<name>C6Y3M4_PEDHD</name>